<keyword evidence="2" id="KW-1185">Reference proteome</keyword>
<name>A0AAV6N8L8_9ROSI</name>
<protein>
    <submittedName>
        <fullName evidence="1">Uncharacterized protein</fullName>
    </submittedName>
</protein>
<dbReference type="AlphaFoldDB" id="A0AAV6N8L8"/>
<dbReference type="Proteomes" id="UP000685013">
    <property type="component" value="Chromosome 8"/>
</dbReference>
<feature type="non-terminal residue" evidence="1">
    <location>
        <position position="1"/>
    </location>
</feature>
<dbReference type="EMBL" id="JAGKQH010000008">
    <property type="protein sequence ID" value="KAG6593333.1"/>
    <property type="molecule type" value="Genomic_DNA"/>
</dbReference>
<evidence type="ECO:0000313" key="1">
    <source>
        <dbReference type="EMBL" id="KAG6593333.1"/>
    </source>
</evidence>
<comment type="caution">
    <text evidence="1">The sequence shown here is derived from an EMBL/GenBank/DDBJ whole genome shotgun (WGS) entry which is preliminary data.</text>
</comment>
<reference evidence="1 2" key="1">
    <citation type="journal article" date="2021" name="Hortic Res">
        <title>The domestication of Cucurbita argyrosperma as revealed by the genome of its wild relative.</title>
        <authorList>
            <person name="Barrera-Redondo J."/>
            <person name="Sanchez-de la Vega G."/>
            <person name="Aguirre-Liguori J.A."/>
            <person name="Castellanos-Morales G."/>
            <person name="Gutierrez-Guerrero Y.T."/>
            <person name="Aguirre-Dugua X."/>
            <person name="Aguirre-Planter E."/>
            <person name="Tenaillon M.I."/>
            <person name="Lira-Saade R."/>
            <person name="Eguiarte L.E."/>
        </authorList>
    </citation>
    <scope>NUCLEOTIDE SEQUENCE [LARGE SCALE GENOMIC DNA]</scope>
    <source>
        <strain evidence="1">JBR-2021</strain>
    </source>
</reference>
<evidence type="ECO:0000313" key="2">
    <source>
        <dbReference type="Proteomes" id="UP000685013"/>
    </source>
</evidence>
<gene>
    <name evidence="1" type="ORF">SDJN03_12809</name>
</gene>
<sequence length="95" mass="10494">MCTVDTPFIHCTCQPTLMGVQFSGNLGWAFCIHRRTYWAEPSQLCTLTFSFNSPMASVKRGDTVPETVNKEQKWHVAAAVVNALKTMGPATTNTL</sequence>
<accession>A0AAV6N8L8</accession>
<organism evidence="1 2">
    <name type="scientific">Cucurbita argyrosperma subsp. sororia</name>
    <dbReference type="NCBI Taxonomy" id="37648"/>
    <lineage>
        <taxon>Eukaryota</taxon>
        <taxon>Viridiplantae</taxon>
        <taxon>Streptophyta</taxon>
        <taxon>Embryophyta</taxon>
        <taxon>Tracheophyta</taxon>
        <taxon>Spermatophyta</taxon>
        <taxon>Magnoliopsida</taxon>
        <taxon>eudicotyledons</taxon>
        <taxon>Gunneridae</taxon>
        <taxon>Pentapetalae</taxon>
        <taxon>rosids</taxon>
        <taxon>fabids</taxon>
        <taxon>Cucurbitales</taxon>
        <taxon>Cucurbitaceae</taxon>
        <taxon>Cucurbiteae</taxon>
        <taxon>Cucurbita</taxon>
    </lineage>
</organism>
<proteinExistence type="predicted"/>